<comment type="caution">
    <text evidence="2">The sequence shown here is derived from an EMBL/GenBank/DDBJ whole genome shotgun (WGS) entry which is preliminary data.</text>
</comment>
<feature type="region of interest" description="Disordered" evidence="1">
    <location>
        <begin position="1"/>
        <end position="23"/>
    </location>
</feature>
<evidence type="ECO:0000256" key="1">
    <source>
        <dbReference type="SAM" id="MobiDB-lite"/>
    </source>
</evidence>
<evidence type="ECO:0000313" key="3">
    <source>
        <dbReference type="Proteomes" id="UP001162811"/>
    </source>
</evidence>
<protein>
    <submittedName>
        <fullName evidence="2">Uncharacterized protein</fullName>
    </submittedName>
</protein>
<gene>
    <name evidence="2" type="ORF">NG900_15470</name>
</gene>
<dbReference type="RefSeq" id="WP_252681940.1">
    <property type="nucleotide sequence ID" value="NZ_JAMXHT010000005.1"/>
</dbReference>
<feature type="compositionally biased region" description="Low complexity" evidence="1">
    <location>
        <begin position="1"/>
        <end position="18"/>
    </location>
</feature>
<organism evidence="2 3">
    <name type="scientific">Ralstonia soli</name>
    <dbReference type="NCBI Taxonomy" id="2953896"/>
    <lineage>
        <taxon>Bacteria</taxon>
        <taxon>Pseudomonadati</taxon>
        <taxon>Pseudomonadota</taxon>
        <taxon>Betaproteobacteria</taxon>
        <taxon>Burkholderiales</taxon>
        <taxon>Burkholderiaceae</taxon>
        <taxon>Ralstonia</taxon>
    </lineage>
</organism>
<keyword evidence="3" id="KW-1185">Reference proteome</keyword>
<reference evidence="2" key="2">
    <citation type="journal article" date="2023" name="Front. Microbiol.">
        <title>Ralstonia chuxiongensis sp. nov., Ralstonia mojiangensis sp. nov., and Ralstonia soli sp. nov., isolated from tobacco fields, are three novel species in the family Burkholderiaceae.</title>
        <authorList>
            <person name="Lu C.H."/>
            <person name="Zhang Y.Y."/>
            <person name="Jiang N."/>
            <person name="Chen W."/>
            <person name="Shao X."/>
            <person name="Zhao Z.M."/>
            <person name="Lu W.L."/>
            <person name="Hu X."/>
            <person name="Xi Y.X."/>
            <person name="Zou S.Y."/>
            <person name="Wei Q.J."/>
            <person name="Lin Z.L."/>
            <person name="Gong L."/>
            <person name="Gai X.T."/>
            <person name="Zhang L.Q."/>
            <person name="Li J.Y."/>
            <person name="Jin Y."/>
            <person name="Xia Z.Y."/>
        </authorList>
    </citation>
    <scope>NUCLEOTIDE SEQUENCE</scope>
    <source>
        <strain evidence="2">21MJYT02-11</strain>
    </source>
</reference>
<reference evidence="2" key="1">
    <citation type="submission" date="2022-06" db="EMBL/GenBank/DDBJ databases">
        <authorList>
            <person name="Lu C.-H."/>
        </authorList>
    </citation>
    <scope>NUCLEOTIDE SEQUENCE</scope>
    <source>
        <strain evidence="2">21MJYT02-11</strain>
    </source>
</reference>
<sequence length="86" mass="9420">MRDPAQTAAPSPHTSAPADMPSDTARLLANTVPLEMECCGRRIEATYSARNDIVTVKYRDKTLSTYSPQGDHKAVARQLLCVMLTI</sequence>
<proteinExistence type="predicted"/>
<dbReference type="EMBL" id="JAMXHT010000005">
    <property type="protein sequence ID" value="MCO5399597.1"/>
    <property type="molecule type" value="Genomic_DNA"/>
</dbReference>
<evidence type="ECO:0000313" key="2">
    <source>
        <dbReference type="EMBL" id="MCO5399597.1"/>
    </source>
</evidence>
<name>A0ABT1ANB4_9RALS</name>
<accession>A0ABT1ANB4</accession>
<dbReference type="Proteomes" id="UP001162811">
    <property type="component" value="Unassembled WGS sequence"/>
</dbReference>